<dbReference type="Pfam" id="PF24681">
    <property type="entry name" value="Kelch_KLHDC2_KLHL20_DRC7"/>
    <property type="match status" value="1"/>
</dbReference>
<evidence type="ECO:0000313" key="2">
    <source>
        <dbReference type="EMBL" id="KAG7127107.1"/>
    </source>
</evidence>
<comment type="caution">
    <text evidence="2">The sequence shown here is derived from an EMBL/GenBank/DDBJ whole genome shotgun (WGS) entry which is preliminary data.</text>
</comment>
<reference evidence="2" key="1">
    <citation type="journal article" date="2021" name="Mol. Plant Pathol.">
        <title>A 20-kb lineage-specific genomic region tames virulence in pathogenic amphidiploid Verticillium longisporum.</title>
        <authorList>
            <person name="Harting R."/>
            <person name="Starke J."/>
            <person name="Kusch H."/>
            <person name="Poggeler S."/>
            <person name="Maurus I."/>
            <person name="Schluter R."/>
            <person name="Landesfeind M."/>
            <person name="Bulla I."/>
            <person name="Nowrousian M."/>
            <person name="de Jonge R."/>
            <person name="Stahlhut G."/>
            <person name="Hoff K.J."/>
            <person name="Asshauer K.P."/>
            <person name="Thurmer A."/>
            <person name="Stanke M."/>
            <person name="Daniel R."/>
            <person name="Morgenstern B."/>
            <person name="Thomma B.P.H.J."/>
            <person name="Kronstad J.W."/>
            <person name="Braus-Stromeyer S.A."/>
            <person name="Braus G.H."/>
        </authorList>
    </citation>
    <scope>NUCLEOTIDE SEQUENCE</scope>
    <source>
        <strain evidence="2">Vl32</strain>
    </source>
</reference>
<organism evidence="2 3">
    <name type="scientific">Verticillium longisporum</name>
    <name type="common">Verticillium dahliae var. longisporum</name>
    <dbReference type="NCBI Taxonomy" id="100787"/>
    <lineage>
        <taxon>Eukaryota</taxon>
        <taxon>Fungi</taxon>
        <taxon>Dikarya</taxon>
        <taxon>Ascomycota</taxon>
        <taxon>Pezizomycotina</taxon>
        <taxon>Sordariomycetes</taxon>
        <taxon>Hypocreomycetidae</taxon>
        <taxon>Glomerellales</taxon>
        <taxon>Plectosphaerellaceae</taxon>
        <taxon>Verticillium</taxon>
    </lineage>
</organism>
<sequence length="294" mass="31520">MANIKASWTKLAESQRLQRSSQTIAVLGSAAYIFGGELLPREPIDNQLDVVSLGEGMQCSHSNAPSPRVGSSCVAIKNALYLFSGRGGIAMAPVEENGAVWRYTPADSTWMLITPADPSAPFVDGRSYHAATSNGVDTFYLHAGCPEKGRKADLWSFSVESRTWTALPAAPPPTRGGTSIAFSNGKIYRMNGFDGEHEQGGAIDVFDIAKETWSTISFQADGVQGPEARSVAALVIVQSQGKDLLVTLFGERDPSALGHAGAGKMLSDVWAFDIDHEIWKKLEFTGDIPSSRLV</sequence>
<keyword evidence="1" id="KW-0677">Repeat</keyword>
<dbReference type="PANTHER" id="PTHR47435">
    <property type="entry name" value="KELCH REPEAT PROTEIN (AFU_ORTHOLOGUE AFUA_5G12780)"/>
    <property type="match status" value="1"/>
</dbReference>
<evidence type="ECO:0000256" key="1">
    <source>
        <dbReference type="ARBA" id="ARBA00022737"/>
    </source>
</evidence>
<dbReference type="Proteomes" id="UP000689129">
    <property type="component" value="Unassembled WGS sequence"/>
</dbReference>
<evidence type="ECO:0000313" key="3">
    <source>
        <dbReference type="Proteomes" id="UP000689129"/>
    </source>
</evidence>
<dbReference type="AlphaFoldDB" id="A0A8I3AK37"/>
<dbReference type="PANTHER" id="PTHR47435:SF4">
    <property type="entry name" value="KELCH REPEAT PROTEIN (AFU_ORTHOLOGUE AFUA_5G12780)"/>
    <property type="match status" value="1"/>
</dbReference>
<protein>
    <submittedName>
        <fullName evidence="2">Nitrile-specifier protein 5 like</fullName>
    </submittedName>
</protein>
<accession>A0A8I3AK37</accession>
<name>A0A8I3AK37_VERLO</name>
<dbReference type="EMBL" id="JAEMWZ010000296">
    <property type="protein sequence ID" value="KAG7127107.1"/>
    <property type="molecule type" value="Genomic_DNA"/>
</dbReference>
<gene>
    <name evidence="2" type="ORF">HYQ45_012738</name>
</gene>
<proteinExistence type="predicted"/>
<dbReference type="OrthoDB" id="10250130at2759"/>